<feature type="chain" id="PRO_5007098550" description="Lipoprotein" evidence="1">
    <location>
        <begin position="19"/>
        <end position="99"/>
    </location>
</feature>
<evidence type="ECO:0000313" key="2">
    <source>
        <dbReference type="EMBL" id="KUL97809.1"/>
    </source>
</evidence>
<protein>
    <recommendedName>
        <fullName evidence="4">Lipoprotein</fullName>
    </recommendedName>
</protein>
<name>A0A101K5C3_FUSNC</name>
<evidence type="ECO:0008006" key="4">
    <source>
        <dbReference type="Google" id="ProtNLM"/>
    </source>
</evidence>
<dbReference type="OrthoDB" id="86124at2"/>
<evidence type="ECO:0000313" key="3">
    <source>
        <dbReference type="Proteomes" id="UP000054800"/>
    </source>
</evidence>
<dbReference type="PROSITE" id="PS51257">
    <property type="entry name" value="PROKAR_LIPOPROTEIN"/>
    <property type="match status" value="1"/>
</dbReference>
<reference evidence="2 3" key="1">
    <citation type="submission" date="2015-10" db="EMBL/GenBank/DDBJ databases">
        <authorList>
            <person name="Gilbert D.G."/>
        </authorList>
    </citation>
    <scope>NUCLEOTIDE SEQUENCE [LARGE SCALE GENOMIC DNA]</scope>
    <source>
        <strain evidence="2 3">ChDC F311</strain>
    </source>
</reference>
<proteinExistence type="predicted"/>
<comment type="caution">
    <text evidence="2">The sequence shown here is derived from an EMBL/GenBank/DDBJ whole genome shotgun (WGS) entry which is preliminary data.</text>
</comment>
<dbReference type="RefSeq" id="WP_054175346.1">
    <property type="nucleotide sequence ID" value="NZ_CP022122.1"/>
</dbReference>
<gene>
    <name evidence="2" type="ORF">RO03_10325</name>
</gene>
<organism evidence="2 3">
    <name type="scientific">Fusobacterium nucleatum subsp. nucleatum</name>
    <dbReference type="NCBI Taxonomy" id="76856"/>
    <lineage>
        <taxon>Bacteria</taxon>
        <taxon>Fusobacteriati</taxon>
        <taxon>Fusobacteriota</taxon>
        <taxon>Fusobacteriia</taxon>
        <taxon>Fusobacteriales</taxon>
        <taxon>Fusobacteriaceae</taxon>
        <taxon>Fusobacterium</taxon>
    </lineage>
</organism>
<dbReference type="EMBL" id="LMVH01000002">
    <property type="protein sequence ID" value="KUL97809.1"/>
    <property type="molecule type" value="Genomic_DNA"/>
</dbReference>
<feature type="signal peptide" evidence="1">
    <location>
        <begin position="1"/>
        <end position="18"/>
    </location>
</feature>
<evidence type="ECO:0000256" key="1">
    <source>
        <dbReference type="SAM" id="SignalP"/>
    </source>
</evidence>
<keyword evidence="1" id="KW-0732">Signal</keyword>
<dbReference type="AlphaFoldDB" id="A0A101K5C3"/>
<sequence length="99" mass="11059">MKKILLALMLTILFVACGGSGKSTFTLDNPSDEKITITIDGKEHSLDAKTHEKVELTVGEHTVENDKYKVAFTVYSDSKGGIIELHPKSWTQDWRCSFL</sequence>
<accession>A0A101K5C3</accession>
<dbReference type="Proteomes" id="UP000054800">
    <property type="component" value="Unassembled WGS sequence"/>
</dbReference>